<gene>
    <name evidence="2" type="ORF">LCGC14_0206160</name>
</gene>
<dbReference type="SUPFAM" id="SSF56935">
    <property type="entry name" value="Porins"/>
    <property type="match status" value="1"/>
</dbReference>
<comment type="caution">
    <text evidence="2">The sequence shown here is derived from an EMBL/GenBank/DDBJ whole genome shotgun (WGS) entry which is preliminary data.</text>
</comment>
<sequence>MRIRLLLFFLFSISYFSQAQLSDLARIDFTFIPNKGSDVEYTRSRFLINYPVKLNKEGEYILLGIDYSNIHLRFKIDELPFDRNLLNDFKLLDFTIGYTKPLNNGWRLGVRFQPGISTNLTAKSLNSNDLVFSGDVVFIKKFENDMDKPSRLIVGLSYSQNRGYVFPLPFISYYKKFKPDWSYNLGIPKTNLQYHLSDKHRFKLFGQLDGFTSNIQNGALVNGTDTAEIINMSLINGGLQYEYHFTDHLQLDLRAAYNFSLNNKLKDGSNNTLFTIDNDSRSYFRAVLRFKI</sequence>
<dbReference type="InterPro" id="IPR046235">
    <property type="entry name" value="DUF6268"/>
</dbReference>
<accession>A0A0F9UYR7</accession>
<dbReference type="EMBL" id="LAZR01000093">
    <property type="protein sequence ID" value="KKN92682.1"/>
    <property type="molecule type" value="Genomic_DNA"/>
</dbReference>
<evidence type="ECO:0000313" key="2">
    <source>
        <dbReference type="EMBL" id="KKN92682.1"/>
    </source>
</evidence>
<organism evidence="2">
    <name type="scientific">marine sediment metagenome</name>
    <dbReference type="NCBI Taxonomy" id="412755"/>
    <lineage>
        <taxon>unclassified sequences</taxon>
        <taxon>metagenomes</taxon>
        <taxon>ecological metagenomes</taxon>
    </lineage>
</organism>
<dbReference type="AlphaFoldDB" id="A0A0F9UYR7"/>
<name>A0A0F9UYR7_9ZZZZ</name>
<reference evidence="2" key="1">
    <citation type="journal article" date="2015" name="Nature">
        <title>Complex archaea that bridge the gap between prokaryotes and eukaryotes.</title>
        <authorList>
            <person name="Spang A."/>
            <person name="Saw J.H."/>
            <person name="Jorgensen S.L."/>
            <person name="Zaremba-Niedzwiedzka K."/>
            <person name="Martijn J."/>
            <person name="Lind A.E."/>
            <person name="van Eijk R."/>
            <person name="Schleper C."/>
            <person name="Guy L."/>
            <person name="Ettema T.J."/>
        </authorList>
    </citation>
    <scope>NUCLEOTIDE SEQUENCE</scope>
</reference>
<evidence type="ECO:0000259" key="1">
    <source>
        <dbReference type="Pfam" id="PF19783"/>
    </source>
</evidence>
<proteinExistence type="predicted"/>
<protein>
    <recommendedName>
        <fullName evidence="1">DUF6268 domain-containing protein</fullName>
    </recommendedName>
</protein>
<dbReference type="Pfam" id="PF19783">
    <property type="entry name" value="DUF6268"/>
    <property type="match status" value="1"/>
</dbReference>
<feature type="domain" description="DUF6268" evidence="1">
    <location>
        <begin position="12"/>
        <end position="284"/>
    </location>
</feature>